<dbReference type="SMART" id="SM00225">
    <property type="entry name" value="BTB"/>
    <property type="match status" value="1"/>
</dbReference>
<dbReference type="Gene3D" id="3.30.710.10">
    <property type="entry name" value="Potassium Channel Kv1.1, Chain A"/>
    <property type="match status" value="1"/>
</dbReference>
<accession>A0A915DXL3</accession>
<sequence length="530" mass="61240">MASLLHPTGISQEFAFCYKELFLSTMLISNVFPYNGADWLRFEAKPFLGSLSHLLLTSSKHQVQDTVFGGNDPARMAPLFFLQNKEVFGSVGLVDGRGWSSPLSLVNLQQYLHSDGSFRILFTMDAQRMGEVDAVKLNAYSPIMISGSDVVLRAEDSELVVSREVLLSSGSNYFVTMLSNRGFIEHEQGVITLNGFYADELLLLMDFIHSVDRPSFLTKDNVKCLLFLGSYCQFDSLIHLCEGFLENCETMDIVKKLVMCRNNNLSELEHRLLKSFRERADLPSKIFLVGNVEYCLLGNLNLDMLCDVFAYFKRPQLDVYSISSKVLREIISKYFPTAPLNYFTILLDFEEGRRQNNRIFSIFTKVWYNQCGSLVRCSGKDYEIRKVFISRSYHILYQCDVLELKESDNIEVTDLADYLHNIPIERQGSHALWLTFRNKKWKMAEQFVELLQKVGLFAGVRFRYWNTELGLFSITNFMTKERMKLVDSACNQEELDNFFTVRTLRRFPISSAKESQYKCWESPSHYNLKH</sequence>
<dbReference type="InterPro" id="IPR000210">
    <property type="entry name" value="BTB/POZ_dom"/>
</dbReference>
<evidence type="ECO:0000259" key="1">
    <source>
        <dbReference type="PROSITE" id="PS50097"/>
    </source>
</evidence>
<dbReference type="SUPFAM" id="SSF54695">
    <property type="entry name" value="POZ domain"/>
    <property type="match status" value="1"/>
</dbReference>
<dbReference type="PANTHER" id="PTHR22744">
    <property type="entry name" value="HELIX LOOP HELIX PROTEIN 21-RELATED"/>
    <property type="match status" value="1"/>
</dbReference>
<dbReference type="WBParaSite" id="jg2475">
    <property type="protein sequence ID" value="jg2475"/>
    <property type="gene ID" value="jg2475"/>
</dbReference>
<evidence type="ECO:0000313" key="2">
    <source>
        <dbReference type="Proteomes" id="UP000887574"/>
    </source>
</evidence>
<dbReference type="Proteomes" id="UP000887574">
    <property type="component" value="Unplaced"/>
</dbReference>
<protein>
    <submittedName>
        <fullName evidence="3">BTB domain-containing protein</fullName>
    </submittedName>
</protein>
<reference evidence="3" key="1">
    <citation type="submission" date="2022-11" db="UniProtKB">
        <authorList>
            <consortium name="WormBaseParasite"/>
        </authorList>
    </citation>
    <scope>IDENTIFICATION</scope>
</reference>
<evidence type="ECO:0000313" key="3">
    <source>
        <dbReference type="WBParaSite" id="jg2475"/>
    </source>
</evidence>
<dbReference type="PROSITE" id="PS50097">
    <property type="entry name" value="BTB"/>
    <property type="match status" value="1"/>
</dbReference>
<feature type="domain" description="BTB" evidence="1">
    <location>
        <begin position="148"/>
        <end position="210"/>
    </location>
</feature>
<keyword evidence="2" id="KW-1185">Reference proteome</keyword>
<dbReference type="InterPro" id="IPR011333">
    <property type="entry name" value="SKP1/BTB/POZ_sf"/>
</dbReference>
<dbReference type="Pfam" id="PF00651">
    <property type="entry name" value="BTB"/>
    <property type="match status" value="1"/>
</dbReference>
<dbReference type="AlphaFoldDB" id="A0A915DXL3"/>
<dbReference type="PANTHER" id="PTHR22744:SF17">
    <property type="entry name" value="BTB DOMAIN-CONTAINING PROTEIN"/>
    <property type="match status" value="1"/>
</dbReference>
<proteinExistence type="predicted"/>
<organism evidence="2 3">
    <name type="scientific">Ditylenchus dipsaci</name>
    <dbReference type="NCBI Taxonomy" id="166011"/>
    <lineage>
        <taxon>Eukaryota</taxon>
        <taxon>Metazoa</taxon>
        <taxon>Ecdysozoa</taxon>
        <taxon>Nematoda</taxon>
        <taxon>Chromadorea</taxon>
        <taxon>Rhabditida</taxon>
        <taxon>Tylenchina</taxon>
        <taxon>Tylenchomorpha</taxon>
        <taxon>Sphaerularioidea</taxon>
        <taxon>Anguinidae</taxon>
        <taxon>Anguininae</taxon>
        <taxon>Ditylenchus</taxon>
    </lineage>
</organism>
<name>A0A915DXL3_9BILA</name>